<dbReference type="Proteomes" id="UP001552299">
    <property type="component" value="Unassembled WGS sequence"/>
</dbReference>
<gene>
    <name evidence="2" type="ORF">M5K25_013782</name>
</gene>
<protein>
    <submittedName>
        <fullName evidence="2">Uncharacterized protein</fullName>
    </submittedName>
</protein>
<accession>A0ABD0UU21</accession>
<reference evidence="2 3" key="1">
    <citation type="journal article" date="2024" name="Plant Biotechnol. J.">
        <title>Dendrobium thyrsiflorum genome and its molecular insights into genes involved in important horticultural traits.</title>
        <authorList>
            <person name="Chen B."/>
            <person name="Wang J.Y."/>
            <person name="Zheng P.J."/>
            <person name="Li K.L."/>
            <person name="Liang Y.M."/>
            <person name="Chen X.F."/>
            <person name="Zhang C."/>
            <person name="Zhao X."/>
            <person name="He X."/>
            <person name="Zhang G.Q."/>
            <person name="Liu Z.J."/>
            <person name="Xu Q."/>
        </authorList>
    </citation>
    <scope>NUCLEOTIDE SEQUENCE [LARGE SCALE GENOMIC DNA]</scope>
    <source>
        <strain evidence="2">GZMU011</strain>
    </source>
</reference>
<organism evidence="2 3">
    <name type="scientific">Dendrobium thyrsiflorum</name>
    <name type="common">Pinecone-like raceme dendrobium</name>
    <name type="synonym">Orchid</name>
    <dbReference type="NCBI Taxonomy" id="117978"/>
    <lineage>
        <taxon>Eukaryota</taxon>
        <taxon>Viridiplantae</taxon>
        <taxon>Streptophyta</taxon>
        <taxon>Embryophyta</taxon>
        <taxon>Tracheophyta</taxon>
        <taxon>Spermatophyta</taxon>
        <taxon>Magnoliopsida</taxon>
        <taxon>Liliopsida</taxon>
        <taxon>Asparagales</taxon>
        <taxon>Orchidaceae</taxon>
        <taxon>Epidendroideae</taxon>
        <taxon>Malaxideae</taxon>
        <taxon>Dendrobiinae</taxon>
        <taxon>Dendrobium</taxon>
    </lineage>
</organism>
<dbReference type="PANTHER" id="PTHR31676:SF10">
    <property type="entry name" value="EXPRESSED PROTEIN"/>
    <property type="match status" value="1"/>
</dbReference>
<feature type="region of interest" description="Disordered" evidence="1">
    <location>
        <begin position="148"/>
        <end position="167"/>
    </location>
</feature>
<dbReference type="InterPro" id="IPR007493">
    <property type="entry name" value="DUF538"/>
</dbReference>
<dbReference type="Gene3D" id="2.30.240.10">
    <property type="entry name" value="At5g01610-like"/>
    <property type="match status" value="1"/>
</dbReference>
<evidence type="ECO:0000313" key="3">
    <source>
        <dbReference type="Proteomes" id="UP001552299"/>
    </source>
</evidence>
<dbReference type="SUPFAM" id="SSF141562">
    <property type="entry name" value="At5g01610-like"/>
    <property type="match status" value="1"/>
</dbReference>
<dbReference type="PANTHER" id="PTHR31676">
    <property type="entry name" value="T31J12.3 PROTEIN-RELATED"/>
    <property type="match status" value="1"/>
</dbReference>
<sequence>MSLVTEEQRAKAEIYQGDSLCQEKCQFLLKEVGLPNGLLPLKDIIECGYIEETGFVWLKQKKKIEHTFKKIGKLVSYATEITAYVENLRIRKLTGVKAKELFIWITLTDISADGEGGGKSSAGKVTFHSSTGFYRTFPAAAFVIEVEDEEKKKEEVKEKVENEVKKA</sequence>
<evidence type="ECO:0000313" key="2">
    <source>
        <dbReference type="EMBL" id="KAL0916285.1"/>
    </source>
</evidence>
<name>A0ABD0UU21_DENTH</name>
<proteinExistence type="predicted"/>
<evidence type="ECO:0000256" key="1">
    <source>
        <dbReference type="SAM" id="MobiDB-lite"/>
    </source>
</evidence>
<comment type="caution">
    <text evidence="2">The sequence shown here is derived from an EMBL/GenBank/DDBJ whole genome shotgun (WGS) entry which is preliminary data.</text>
</comment>
<dbReference type="InterPro" id="IPR036758">
    <property type="entry name" value="At5g01610-like"/>
</dbReference>
<dbReference type="AlphaFoldDB" id="A0ABD0UU21"/>
<dbReference type="EMBL" id="JANQDX010000011">
    <property type="protein sequence ID" value="KAL0916285.1"/>
    <property type="molecule type" value="Genomic_DNA"/>
</dbReference>
<keyword evidence="3" id="KW-1185">Reference proteome</keyword>
<dbReference type="Pfam" id="PF04398">
    <property type="entry name" value="DUF538"/>
    <property type="match status" value="1"/>
</dbReference>
<feature type="compositionally biased region" description="Basic and acidic residues" evidence="1">
    <location>
        <begin position="149"/>
        <end position="167"/>
    </location>
</feature>